<comment type="caution">
    <text evidence="2">The sequence shown here is derived from an EMBL/GenBank/DDBJ whole genome shotgun (WGS) entry which is preliminary data.</text>
</comment>
<feature type="region of interest" description="Disordered" evidence="1">
    <location>
        <begin position="720"/>
        <end position="739"/>
    </location>
</feature>
<accession>A0AAN7ZZG5</accession>
<gene>
    <name evidence="2" type="ORF">LTR97_009638</name>
</gene>
<dbReference type="AlphaFoldDB" id="A0AAN7ZZG5"/>
<dbReference type="EMBL" id="JAVRQU010000016">
    <property type="protein sequence ID" value="KAK5694020.1"/>
    <property type="molecule type" value="Genomic_DNA"/>
</dbReference>
<dbReference type="PANTHER" id="PTHR40788">
    <property type="entry name" value="CLR5 DOMAIN-CONTAINING PROTEIN-RELATED"/>
    <property type="match status" value="1"/>
</dbReference>
<name>A0AAN7ZZG5_9PEZI</name>
<organism evidence="2 3">
    <name type="scientific">Elasticomyces elasticus</name>
    <dbReference type="NCBI Taxonomy" id="574655"/>
    <lineage>
        <taxon>Eukaryota</taxon>
        <taxon>Fungi</taxon>
        <taxon>Dikarya</taxon>
        <taxon>Ascomycota</taxon>
        <taxon>Pezizomycotina</taxon>
        <taxon>Dothideomycetes</taxon>
        <taxon>Dothideomycetidae</taxon>
        <taxon>Mycosphaerellales</taxon>
        <taxon>Teratosphaeriaceae</taxon>
        <taxon>Elasticomyces</taxon>
    </lineage>
</organism>
<dbReference type="PANTHER" id="PTHR40788:SF1">
    <property type="entry name" value="IPA PROTEIN"/>
    <property type="match status" value="1"/>
</dbReference>
<evidence type="ECO:0000256" key="1">
    <source>
        <dbReference type="SAM" id="MobiDB-lite"/>
    </source>
</evidence>
<evidence type="ECO:0000313" key="3">
    <source>
        <dbReference type="Proteomes" id="UP001310594"/>
    </source>
</evidence>
<sequence>MPIGPTIDSHGGKHNEKTRKMQELIEEKFKHLQSNETAVVLPFACPTYPHKSAAALPTCLETCTLCTEQYFPHGLLEYKFARAMSYMHSDADARTLTQTFVTTTDRNLAAVNAKVKEYGDVILKKWKRFSTQQRADIIRKAMPEAYPQNFAQVRMQYDHERKISGALRRGVASMQLGDIARPQSVTLLKEHSALRKMHLLPYLDVQTLSEDPMNLLSILHYRSSSSPADWVLFDSEKLRVNFNSVNARHAYNPHCVVVYGKHYGKLIPWNKDSAHRQDIMGYPRAVVVLEAQNVLSKFLLTVADLILKPVDNAPKGTQQWDLLVESDFQWQQESGSLSRRLDAYRPMPVYDIKAIVRLLSGRAEAMADELQVMQSDPLYFRSRVQQIQNTAFLHNLPEERRRLETITMTLGHIMWHIGFHTAACQARVVQILQERYAGQIIIGRPMPEAYAAALLGLQRHLAAVFAGQVTDLNCIQAVSSTFQDYATFTGDGRARCSLTREEMYRKFPLLFHVVELQDHHQMSPGPTFHLQALDYLITRHTNTSKKCIDELLVTHLSSMMVVDDIMTSIQYHRPQLSVLRNGEILRNPSGIDTIPSSEQESGLLFSWQGSEKLWPLLKDFLDLPLPPKKVGLNSLARHRALRQGLEAFWDGVADLVREPQRRPGSIYGGVDMAAELRVSYRHSKEYKEEAVAEDRRLEQTVRELEHEQVRRLQSGTATSSYVIPQSTSGVDEESAVERVEAKPKIKTRPLTTDTSSMHEIAEQHNDTYPQAIRLKLVVSAKTKAFFDRVFGIFTEDAGDVDWRALVAAMVDAGCSAIPNTGSEVTFKDRDVNRASIVFHRPHDSKIHPIMLKMMATRLRKRFDWDAETFVKREKEGGKEGNANDA</sequence>
<dbReference type="Proteomes" id="UP001310594">
    <property type="component" value="Unassembled WGS sequence"/>
</dbReference>
<feature type="compositionally biased region" description="Polar residues" evidence="1">
    <location>
        <begin position="720"/>
        <end position="729"/>
    </location>
</feature>
<evidence type="ECO:0000313" key="2">
    <source>
        <dbReference type="EMBL" id="KAK5694020.1"/>
    </source>
</evidence>
<protein>
    <submittedName>
        <fullName evidence="2">Uncharacterized protein</fullName>
    </submittedName>
</protein>
<reference evidence="2" key="1">
    <citation type="submission" date="2023-08" db="EMBL/GenBank/DDBJ databases">
        <title>Black Yeasts Isolated from many extreme environments.</title>
        <authorList>
            <person name="Coleine C."/>
            <person name="Stajich J.E."/>
            <person name="Selbmann L."/>
        </authorList>
    </citation>
    <scope>NUCLEOTIDE SEQUENCE</scope>
    <source>
        <strain evidence="2">CCFEE 5810</strain>
    </source>
</reference>
<proteinExistence type="predicted"/>